<evidence type="ECO:0000313" key="2">
    <source>
        <dbReference type="EMBL" id="EEQ39086.1"/>
    </source>
</evidence>
<sequence length="182" mass="20411">MAWGIFSSQGLSRKIVVVRRKLIAKQTVIRIDQESLSGHTFVEKIMARFRVVSFSSVGDIHGSANKMHLGFPLMVFFLVVDLGLSVLHTFLSIVLVLGPVFQGVRNWAEFFPQMLRIAVPPRDSGGNVRPCLLCLSNRVGKVIYSHQRTGNPSSEACNERLPNLFRSSRVDKEMVEQRTEVA</sequence>
<name>C4Y4Y0_CLAL4</name>
<accession>C4Y4Y0</accession>
<dbReference type="VEuPathDB" id="FungiDB:CLUG_03214"/>
<keyword evidence="1" id="KW-1133">Transmembrane helix</keyword>
<dbReference type="HOGENOM" id="CLU_1481831_0_0_1"/>
<evidence type="ECO:0000313" key="3">
    <source>
        <dbReference type="Proteomes" id="UP000007703"/>
    </source>
</evidence>
<dbReference type="KEGG" id="clu:CLUG_03214"/>
<reference evidence="2 3" key="1">
    <citation type="journal article" date="2009" name="Nature">
        <title>Evolution of pathogenicity and sexual reproduction in eight Candida genomes.</title>
        <authorList>
            <person name="Butler G."/>
            <person name="Rasmussen M.D."/>
            <person name="Lin M.F."/>
            <person name="Santos M.A."/>
            <person name="Sakthikumar S."/>
            <person name="Munro C.A."/>
            <person name="Rheinbay E."/>
            <person name="Grabherr M."/>
            <person name="Forche A."/>
            <person name="Reedy J.L."/>
            <person name="Agrafioti I."/>
            <person name="Arnaud M.B."/>
            <person name="Bates S."/>
            <person name="Brown A.J."/>
            <person name="Brunke S."/>
            <person name="Costanzo M.C."/>
            <person name="Fitzpatrick D.A."/>
            <person name="de Groot P.W."/>
            <person name="Harris D."/>
            <person name="Hoyer L.L."/>
            <person name="Hube B."/>
            <person name="Klis F.M."/>
            <person name="Kodira C."/>
            <person name="Lennard N."/>
            <person name="Logue M.E."/>
            <person name="Martin R."/>
            <person name="Neiman A.M."/>
            <person name="Nikolaou E."/>
            <person name="Quail M.A."/>
            <person name="Quinn J."/>
            <person name="Santos M.C."/>
            <person name="Schmitzberger F.F."/>
            <person name="Sherlock G."/>
            <person name="Shah P."/>
            <person name="Silverstein K.A."/>
            <person name="Skrzypek M.S."/>
            <person name="Soll D."/>
            <person name="Staggs R."/>
            <person name="Stansfield I."/>
            <person name="Stumpf M.P."/>
            <person name="Sudbery P.E."/>
            <person name="Srikantha T."/>
            <person name="Zeng Q."/>
            <person name="Berman J."/>
            <person name="Berriman M."/>
            <person name="Heitman J."/>
            <person name="Gow N.A."/>
            <person name="Lorenz M.C."/>
            <person name="Birren B.W."/>
            <person name="Kellis M."/>
            <person name="Cuomo C.A."/>
        </authorList>
    </citation>
    <scope>NUCLEOTIDE SEQUENCE [LARGE SCALE GENOMIC DNA]</scope>
    <source>
        <strain evidence="2 3">ATCC 42720</strain>
    </source>
</reference>
<keyword evidence="1" id="KW-0812">Transmembrane</keyword>
<proteinExistence type="predicted"/>
<gene>
    <name evidence="2" type="ORF">CLUG_03214</name>
</gene>
<keyword evidence="1" id="KW-0472">Membrane</keyword>
<dbReference type="InParanoid" id="C4Y4Y0"/>
<organism evidence="2 3">
    <name type="scientific">Clavispora lusitaniae (strain ATCC 42720)</name>
    <name type="common">Yeast</name>
    <name type="synonym">Candida lusitaniae</name>
    <dbReference type="NCBI Taxonomy" id="306902"/>
    <lineage>
        <taxon>Eukaryota</taxon>
        <taxon>Fungi</taxon>
        <taxon>Dikarya</taxon>
        <taxon>Ascomycota</taxon>
        <taxon>Saccharomycotina</taxon>
        <taxon>Pichiomycetes</taxon>
        <taxon>Metschnikowiaceae</taxon>
        <taxon>Clavispora</taxon>
    </lineage>
</organism>
<dbReference type="Proteomes" id="UP000007703">
    <property type="component" value="Unassembled WGS sequence"/>
</dbReference>
<protein>
    <submittedName>
        <fullName evidence="2">Uncharacterized protein</fullName>
    </submittedName>
</protein>
<feature type="transmembrane region" description="Helical" evidence="1">
    <location>
        <begin position="73"/>
        <end position="97"/>
    </location>
</feature>
<dbReference type="AlphaFoldDB" id="C4Y4Y0"/>
<dbReference type="EMBL" id="CH408079">
    <property type="protein sequence ID" value="EEQ39086.1"/>
    <property type="molecule type" value="Genomic_DNA"/>
</dbReference>
<evidence type="ECO:0000256" key="1">
    <source>
        <dbReference type="SAM" id="Phobius"/>
    </source>
</evidence>